<protein>
    <recommendedName>
        <fullName evidence="8">Glucanase</fullName>
        <ecNumber evidence="8">3.2.1.-</ecNumber>
    </recommendedName>
</protein>
<dbReference type="InterPro" id="IPR033126">
    <property type="entry name" value="Glyco_hydro_9_Asp/Glu_AS"/>
</dbReference>
<evidence type="ECO:0000259" key="9">
    <source>
        <dbReference type="PROSITE" id="PS51172"/>
    </source>
</evidence>
<dbReference type="Gene3D" id="2.60.40.710">
    <property type="entry name" value="Endoglucanase-like"/>
    <property type="match status" value="1"/>
</dbReference>
<reference evidence="12 14" key="2">
    <citation type="journal article" date="2018" name="Syst. Appl. Microbiol.">
        <title>Characterization and high-quality draft genome sequence of Herbivorax saccincola A7, an anaerobic, alkaliphilic, thermophilic, cellulolytic, and xylanolytic bacterium.</title>
        <authorList>
            <person name="Aikawa S."/>
            <person name="Baramee S."/>
            <person name="Sermsathanaswadi J."/>
            <person name="Thianheng P."/>
            <person name="Tachaapaikoon C."/>
            <person name="Shikata A."/>
            <person name="Waeonukul R."/>
            <person name="Pason P."/>
            <person name="Ratanakhanokchai K."/>
            <person name="Kosugi A."/>
        </authorList>
    </citation>
    <scope>NUCLEOTIDE SEQUENCE [LARGE SCALE GENOMIC DNA]</scope>
    <source>
        <strain evidence="12 14">A7</strain>
    </source>
</reference>
<dbReference type="PROSITE" id="PS00592">
    <property type="entry name" value="GH9_2"/>
    <property type="match status" value="1"/>
</dbReference>
<dbReference type="Proteomes" id="UP000239720">
    <property type="component" value="Unassembled WGS sequence"/>
</dbReference>
<dbReference type="SUPFAM" id="SSF48208">
    <property type="entry name" value="Six-hairpin glycosidases"/>
    <property type="match status" value="1"/>
</dbReference>
<dbReference type="InterPro" id="IPR016134">
    <property type="entry name" value="Dockerin_dom"/>
</dbReference>
<evidence type="ECO:0000256" key="4">
    <source>
        <dbReference type="ARBA" id="ARBA00023295"/>
    </source>
</evidence>
<dbReference type="GO" id="GO:0000272">
    <property type="term" value="P:polysaccharide catabolic process"/>
    <property type="evidence" value="ECO:0007669"/>
    <property type="project" value="UniProtKB-KW"/>
</dbReference>
<dbReference type="Pfam" id="PF00404">
    <property type="entry name" value="Dockerin_1"/>
    <property type="match status" value="1"/>
</dbReference>
<dbReference type="PANTHER" id="PTHR22298">
    <property type="entry name" value="ENDO-1,4-BETA-GLUCANASE"/>
    <property type="match status" value="1"/>
</dbReference>
<proteinExistence type="inferred from homology"/>
<dbReference type="RefSeq" id="WP_101298913.1">
    <property type="nucleotide sequence ID" value="NZ_CP025197.1"/>
</dbReference>
<dbReference type="OrthoDB" id="2078139at2"/>
<dbReference type="GO" id="GO:0030248">
    <property type="term" value="F:cellulose binding"/>
    <property type="evidence" value="ECO:0007669"/>
    <property type="project" value="InterPro"/>
</dbReference>
<feature type="active site" evidence="7">
    <location>
        <position position="425"/>
    </location>
</feature>
<keyword evidence="3 6" id="KW-0119">Carbohydrate metabolism</keyword>
<evidence type="ECO:0000313" key="11">
    <source>
        <dbReference type="EMBL" id="AUG56471.1"/>
    </source>
</evidence>
<dbReference type="EC" id="3.2.1.-" evidence="8"/>
<feature type="domain" description="CBM3" evidence="9">
    <location>
        <begin position="467"/>
        <end position="626"/>
    </location>
</feature>
<dbReference type="PROSITE" id="PS51172">
    <property type="entry name" value="CBM3"/>
    <property type="match status" value="1"/>
</dbReference>
<dbReference type="PROSITE" id="PS00448">
    <property type="entry name" value="CLOS_CELLULOSOME_RPT"/>
    <property type="match status" value="1"/>
</dbReference>
<dbReference type="EMBL" id="CP025197">
    <property type="protein sequence ID" value="AUG56471.1"/>
    <property type="molecule type" value="Genomic_DNA"/>
</dbReference>
<feature type="domain" description="Dockerin" evidence="10">
    <location>
        <begin position="630"/>
        <end position="698"/>
    </location>
</feature>
<gene>
    <name evidence="11" type="primary">celI1</name>
    <name evidence="12" type="ORF">B9R14_07165</name>
    <name evidence="11" type="ORF">HVS_02580</name>
</gene>
<dbReference type="InterPro" id="IPR012341">
    <property type="entry name" value="6hp_glycosidase-like_sf"/>
</dbReference>
<keyword evidence="5 6" id="KW-0624">Polysaccharide degradation</keyword>
<dbReference type="InterPro" id="IPR018221">
    <property type="entry name" value="Glyco_hydro_9_His_AS"/>
</dbReference>
<dbReference type="SUPFAM" id="SSF49384">
    <property type="entry name" value="Carbohydrate-binding domain"/>
    <property type="match status" value="1"/>
</dbReference>
<dbReference type="InterPro" id="IPR001701">
    <property type="entry name" value="Glyco_hydro_9"/>
</dbReference>
<dbReference type="GO" id="GO:0004553">
    <property type="term" value="F:hydrolase activity, hydrolyzing O-glycosyl compounds"/>
    <property type="evidence" value="ECO:0007669"/>
    <property type="project" value="UniProtKB-UniRule"/>
</dbReference>
<evidence type="ECO:0000313" key="12">
    <source>
        <dbReference type="EMBL" id="PQQ66556.1"/>
    </source>
</evidence>
<evidence type="ECO:0000313" key="14">
    <source>
        <dbReference type="Proteomes" id="UP000239720"/>
    </source>
</evidence>
<reference evidence="11 13" key="1">
    <citation type="submission" date="2017-12" db="EMBL/GenBank/DDBJ databases">
        <title>Complete genome sequence of Herbivorax saccincola GGR1, a novel Cellulosome-producing hydrolytic bacterium in a thermophilic biogas plant, established by Illumina and Nanopore MinION sequencing.</title>
        <authorList>
            <person name="Pechtl A."/>
            <person name="Ruckert C."/>
            <person name="Koeck D.E."/>
            <person name="Maus I."/>
            <person name="Winkler A."/>
            <person name="Kalinowski J."/>
            <person name="Puhler A."/>
            <person name="Schwarz W.W."/>
            <person name="Zverlov V.V."/>
            <person name="Schluter A."/>
            <person name="Liebl W."/>
        </authorList>
    </citation>
    <scope>NUCLEOTIDE SEQUENCE [LARGE SCALE GENOMIC DNA]</scope>
    <source>
        <strain evidence="11">GGR1</strain>
        <strain evidence="13">SR1</strain>
    </source>
</reference>
<comment type="similarity">
    <text evidence="6 8">Belongs to the glycosyl hydrolase 9 (cellulase E) family.</text>
</comment>
<dbReference type="PROSITE" id="PS00698">
    <property type="entry name" value="GH9_3"/>
    <property type="match status" value="1"/>
</dbReference>
<dbReference type="InterPro" id="IPR002105">
    <property type="entry name" value="Dockerin_1_rpt"/>
</dbReference>
<dbReference type="CDD" id="cd14256">
    <property type="entry name" value="Dockerin_I"/>
    <property type="match status" value="1"/>
</dbReference>
<accession>A0A2K9EIX8</accession>
<keyword evidence="13" id="KW-1185">Reference proteome</keyword>
<dbReference type="EMBL" id="NEMB01000003">
    <property type="protein sequence ID" value="PQQ66556.1"/>
    <property type="molecule type" value="Genomic_DNA"/>
</dbReference>
<evidence type="ECO:0000259" key="10">
    <source>
        <dbReference type="PROSITE" id="PS51766"/>
    </source>
</evidence>
<feature type="active site" evidence="6">
    <location>
        <position position="387"/>
    </location>
</feature>
<evidence type="ECO:0000313" key="13">
    <source>
        <dbReference type="Proteomes" id="UP000233534"/>
    </source>
</evidence>
<name>A0A2K9EIX8_9FIRM</name>
<sequence length="698" mass="79205">MRKVASVFLSLAMLMVFLIPLNISVTSAKESFNYAEALQKAIYFYECQQAGPLPSWNRVQWRGDSTLNDYVTGGWYDAGDHVKFNLPMAYSAAMLGWALYEYPEGFDKSGQRIHMENNLRFVLDYLVNCNKGSSVVYQIGDGAADHKWWGPVEVIEKEMERPYFTGRGSAVTAQMAAALAIGSIIFDDDVYLDNAKSLFKLADTERSDATYTAAAGFYDSWSGFWDELTWAATWLYLATDDISYLEKAESYTEFWNTEQQTDIWAYKWGHCWDDVLYGTQILLARITNKDEYKKACERHLDYWTTGYDGNRIRYTPKGLAWLDQWGALRYATTTAFIASVYADWEGCSPDKKAIYENFAKTQIDYALGSTGRSFVVGFGENPPQRPHHRTAHGAWADTDKEPPYHRHVLYGALVGGPNQNDQYTDKIDDFVCNEVACDYNAGFVGILAKMVSLYGGTPDENFPPLEEPEDEFFVEASINSMGPNYTEIKAELNNRSAWPARVIKDLSFNYYVDLTEVFEAGYGVEDIKVELRMAEIPATITQLQHYSENIYYVKISFKDGTDIFPGGQSEFRREVQFRISGPQGTDFWNPDNDFSYNGLVRDHVVTKTEYMPVYDGATKIFGLEPESSEEPLLLGDLNDDGIINTSDYSLLTRYVLEIISEFPTPKGTSAADLNSDGIIDSLDCTLMQRYILEIIDKF</sequence>
<dbReference type="InterPro" id="IPR008965">
    <property type="entry name" value="CBM2/CBM3_carb-bd_dom_sf"/>
</dbReference>
<dbReference type="AlphaFoldDB" id="A0A2K9EIX8"/>
<dbReference type="InterPro" id="IPR008928">
    <property type="entry name" value="6-hairpin_glycosidase_sf"/>
</dbReference>
<keyword evidence="4 6" id="KW-0326">Glycosidase</keyword>
<dbReference type="SUPFAM" id="SSF63446">
    <property type="entry name" value="Type I dockerin domain"/>
    <property type="match status" value="1"/>
</dbReference>
<evidence type="ECO:0000256" key="6">
    <source>
        <dbReference type="PROSITE-ProRule" id="PRU10059"/>
    </source>
</evidence>
<keyword evidence="1" id="KW-0732">Signal</keyword>
<dbReference type="InterPro" id="IPR036966">
    <property type="entry name" value="CBM3_sf"/>
</dbReference>
<evidence type="ECO:0000256" key="7">
    <source>
        <dbReference type="PROSITE-ProRule" id="PRU10060"/>
    </source>
</evidence>
<evidence type="ECO:0000256" key="8">
    <source>
        <dbReference type="RuleBase" id="RU361166"/>
    </source>
</evidence>
<evidence type="ECO:0000256" key="3">
    <source>
        <dbReference type="ARBA" id="ARBA00023277"/>
    </source>
</evidence>
<dbReference type="Pfam" id="PF00759">
    <property type="entry name" value="Glyco_hydro_9"/>
    <property type="match status" value="1"/>
</dbReference>
<dbReference type="Pfam" id="PF00942">
    <property type="entry name" value="CBM_3"/>
    <property type="match status" value="1"/>
</dbReference>
<dbReference type="InterPro" id="IPR036439">
    <property type="entry name" value="Dockerin_dom_sf"/>
</dbReference>
<evidence type="ECO:0000256" key="1">
    <source>
        <dbReference type="ARBA" id="ARBA00022729"/>
    </source>
</evidence>
<feature type="active site" evidence="7">
    <location>
        <position position="434"/>
    </location>
</feature>
<dbReference type="PROSITE" id="PS51766">
    <property type="entry name" value="DOCKERIN"/>
    <property type="match status" value="1"/>
</dbReference>
<keyword evidence="2 6" id="KW-0378">Hydrolase</keyword>
<dbReference type="Gene3D" id="1.10.1330.10">
    <property type="entry name" value="Dockerin domain"/>
    <property type="match status" value="1"/>
</dbReference>
<organism evidence="11 13">
    <name type="scientific">Acetivibrio saccincola</name>
    <dbReference type="NCBI Taxonomy" id="1677857"/>
    <lineage>
        <taxon>Bacteria</taxon>
        <taxon>Bacillati</taxon>
        <taxon>Bacillota</taxon>
        <taxon>Clostridia</taxon>
        <taxon>Eubacteriales</taxon>
        <taxon>Oscillospiraceae</taxon>
        <taxon>Acetivibrio</taxon>
    </lineage>
</organism>
<dbReference type="KEGG" id="hsc:HVS_02580"/>
<dbReference type="Proteomes" id="UP000233534">
    <property type="component" value="Chromosome"/>
</dbReference>
<evidence type="ECO:0000256" key="5">
    <source>
        <dbReference type="ARBA" id="ARBA00023326"/>
    </source>
</evidence>
<dbReference type="SMART" id="SM01067">
    <property type="entry name" value="CBM_3"/>
    <property type="match status" value="1"/>
</dbReference>
<evidence type="ECO:0000256" key="2">
    <source>
        <dbReference type="ARBA" id="ARBA00022801"/>
    </source>
</evidence>
<dbReference type="InterPro" id="IPR001956">
    <property type="entry name" value="CBM3"/>
</dbReference>
<dbReference type="Gene3D" id="1.50.10.10">
    <property type="match status" value="1"/>
</dbReference>